<dbReference type="RefSeq" id="WP_036103354.1">
    <property type="nucleotide sequence ID" value="NZ_JAJA02000001.1"/>
</dbReference>
<feature type="signal peptide" evidence="1">
    <location>
        <begin position="1"/>
        <end position="33"/>
    </location>
</feature>
<evidence type="ECO:0000313" key="2">
    <source>
        <dbReference type="EMBL" id="KWS05415.1"/>
    </source>
</evidence>
<proteinExistence type="predicted"/>
<accession>A0A108UA90</accession>
<organism evidence="2 3">
    <name type="scientific">Lysobacter capsici AZ78</name>
    <dbReference type="NCBI Taxonomy" id="1444315"/>
    <lineage>
        <taxon>Bacteria</taxon>
        <taxon>Pseudomonadati</taxon>
        <taxon>Pseudomonadota</taxon>
        <taxon>Gammaproteobacteria</taxon>
        <taxon>Lysobacterales</taxon>
        <taxon>Lysobacteraceae</taxon>
        <taxon>Lysobacter</taxon>
    </lineage>
</organism>
<evidence type="ECO:0000256" key="1">
    <source>
        <dbReference type="SAM" id="SignalP"/>
    </source>
</evidence>
<name>A0A108UA90_9GAMM</name>
<comment type="caution">
    <text evidence="2">The sequence shown here is derived from an EMBL/GenBank/DDBJ whole genome shotgun (WGS) entry which is preliminary data.</text>
</comment>
<sequence length="175" mass="19602">MSATPNPIRLRSPRRPRAAWLALCLSLCGAAQAAAPAATTSPFDGYWQTCERYQGEEYCESLQLSQQGATIRAAWNWRASQTGGTDLLIGRIENGRAVFDTPGCEVTSDNECRPKQQARPTLMVLLRCGRDLYWVHDRKRGCAEVKASERYRRVEPKALAADVVDFAGYDFFRQP</sequence>
<keyword evidence="1" id="KW-0732">Signal</keyword>
<dbReference type="Proteomes" id="UP000023435">
    <property type="component" value="Unassembled WGS sequence"/>
</dbReference>
<keyword evidence="3" id="KW-1185">Reference proteome</keyword>
<dbReference type="AlphaFoldDB" id="A0A108UA90"/>
<feature type="chain" id="PRO_5007131779" evidence="1">
    <location>
        <begin position="34"/>
        <end position="175"/>
    </location>
</feature>
<evidence type="ECO:0000313" key="3">
    <source>
        <dbReference type="Proteomes" id="UP000023435"/>
    </source>
</evidence>
<reference evidence="2 3" key="1">
    <citation type="journal article" date="2014" name="Genome Announc.">
        <title>Draft Genome Sequence of Lysobacter capsici AZ78, a Bacterium Antagonistic to Plant-Pathogenic Oomycetes.</title>
        <authorList>
            <person name="Puopolo G."/>
            <person name="Sonego P."/>
            <person name="Engelen K."/>
            <person name="Pertot I."/>
        </authorList>
    </citation>
    <scope>NUCLEOTIDE SEQUENCE [LARGE SCALE GENOMIC DNA]</scope>
    <source>
        <strain evidence="2 3">AZ78</strain>
    </source>
</reference>
<gene>
    <name evidence="2" type="ORF">AZ78_2967</name>
</gene>
<protein>
    <submittedName>
        <fullName evidence="2">Uncharacterized protein</fullName>
    </submittedName>
</protein>
<dbReference type="OrthoDB" id="5974484at2"/>
<dbReference type="EMBL" id="JAJA02000001">
    <property type="protein sequence ID" value="KWS05415.1"/>
    <property type="molecule type" value="Genomic_DNA"/>
</dbReference>